<comment type="caution">
    <text evidence="1">The sequence shown here is derived from an EMBL/GenBank/DDBJ whole genome shotgun (WGS) entry which is preliminary data.</text>
</comment>
<gene>
    <name evidence="1" type="ORF">A2786_01600</name>
</gene>
<accession>A0A1G1VS16</accession>
<evidence type="ECO:0000313" key="1">
    <source>
        <dbReference type="EMBL" id="OGY18193.1"/>
    </source>
</evidence>
<organism evidence="1 2">
    <name type="scientific">Candidatus Chisholmbacteria bacterium RIFCSPHIGHO2_01_FULL_52_32</name>
    <dbReference type="NCBI Taxonomy" id="1797591"/>
    <lineage>
        <taxon>Bacteria</taxon>
        <taxon>Candidatus Chisholmiibacteriota</taxon>
    </lineage>
</organism>
<reference evidence="1 2" key="1">
    <citation type="journal article" date="2016" name="Nat. Commun.">
        <title>Thousands of microbial genomes shed light on interconnected biogeochemical processes in an aquifer system.</title>
        <authorList>
            <person name="Anantharaman K."/>
            <person name="Brown C.T."/>
            <person name="Hug L.A."/>
            <person name="Sharon I."/>
            <person name="Castelle C.J."/>
            <person name="Probst A.J."/>
            <person name="Thomas B.C."/>
            <person name="Singh A."/>
            <person name="Wilkins M.J."/>
            <person name="Karaoz U."/>
            <person name="Brodie E.L."/>
            <person name="Williams K.H."/>
            <person name="Hubbard S.S."/>
            <person name="Banfield J.F."/>
        </authorList>
    </citation>
    <scope>NUCLEOTIDE SEQUENCE [LARGE SCALE GENOMIC DNA]</scope>
</reference>
<sequence>MAGIRERQTQFLGSGDRNDRGAAFVIASDGFVDLSPLETALPTTLRELPDETFLAWAADRPETHEGREGRDFDDIVTFVRGRKGDWITLDMSKLGIFRSEVENLKIDEGVPYVVNITGRNPAGNKGKGVYFVDVLRQPSLEDLEIYSRALSRKYSTGTHLQLMRDFVHAEFYPTWDGKTEGYVSGRGGLFGGFSGPLSLDWRAKIHPDIYTEWVGMANLRSHPTTFIPVCVAKEWERQRVTLQRYPSFDDQAIPVVQRTKYWGIRGRDVKTVPVDSLGALDRVSRSLPIPEQAILARLWNIHWQGQGERRELISSVLDRLKSENLE</sequence>
<dbReference type="EMBL" id="MHCJ01000003">
    <property type="protein sequence ID" value="OGY18193.1"/>
    <property type="molecule type" value="Genomic_DNA"/>
</dbReference>
<protein>
    <submittedName>
        <fullName evidence="1">Uncharacterized protein</fullName>
    </submittedName>
</protein>
<evidence type="ECO:0000313" key="2">
    <source>
        <dbReference type="Proteomes" id="UP000179233"/>
    </source>
</evidence>
<proteinExistence type="predicted"/>
<name>A0A1G1VS16_9BACT</name>
<dbReference type="AlphaFoldDB" id="A0A1G1VS16"/>
<dbReference type="Proteomes" id="UP000179233">
    <property type="component" value="Unassembled WGS sequence"/>
</dbReference>